<name>A0A512BVN1_9HYPH</name>
<sequence length="115" mass="13363">MVFVTNHAKWLVEGMGSVDDVTVRLGTVVSRGRFDAGHNQDVMWINEIMRYNIPTYDEMIQWTRDRRTGAKLHRVIVGSVRVDDRYSHDRVEVRLGFKTAAQAIHFILRWYGEAA</sequence>
<dbReference type="EMBL" id="BJYU01000053">
    <property type="protein sequence ID" value="GEO16012.1"/>
    <property type="molecule type" value="Genomic_DNA"/>
</dbReference>
<organism evidence="1 2">
    <name type="scientific">Microvirga aerophila</name>
    <dbReference type="NCBI Taxonomy" id="670291"/>
    <lineage>
        <taxon>Bacteria</taxon>
        <taxon>Pseudomonadati</taxon>
        <taxon>Pseudomonadota</taxon>
        <taxon>Alphaproteobacteria</taxon>
        <taxon>Hyphomicrobiales</taxon>
        <taxon>Methylobacteriaceae</taxon>
        <taxon>Microvirga</taxon>
    </lineage>
</organism>
<comment type="caution">
    <text evidence="1">The sequence shown here is derived from an EMBL/GenBank/DDBJ whole genome shotgun (WGS) entry which is preliminary data.</text>
</comment>
<gene>
    <name evidence="1" type="ORF">MAE02_37080</name>
</gene>
<dbReference type="RefSeq" id="WP_114187871.1">
    <property type="nucleotide sequence ID" value="NZ_BJYU01000053.1"/>
</dbReference>
<evidence type="ECO:0000313" key="1">
    <source>
        <dbReference type="EMBL" id="GEO16012.1"/>
    </source>
</evidence>
<evidence type="ECO:0000313" key="2">
    <source>
        <dbReference type="Proteomes" id="UP000321085"/>
    </source>
</evidence>
<dbReference type="AlphaFoldDB" id="A0A512BVN1"/>
<proteinExistence type="predicted"/>
<protein>
    <submittedName>
        <fullName evidence="1">Uncharacterized protein</fullName>
    </submittedName>
</protein>
<reference evidence="1 2" key="1">
    <citation type="submission" date="2019-07" db="EMBL/GenBank/DDBJ databases">
        <title>Whole genome shotgun sequence of Microvirga aerophila NBRC 106136.</title>
        <authorList>
            <person name="Hosoyama A."/>
            <person name="Uohara A."/>
            <person name="Ohji S."/>
            <person name="Ichikawa N."/>
        </authorList>
    </citation>
    <scope>NUCLEOTIDE SEQUENCE [LARGE SCALE GENOMIC DNA]</scope>
    <source>
        <strain evidence="1 2">NBRC 106136</strain>
    </source>
</reference>
<keyword evidence="2" id="KW-1185">Reference proteome</keyword>
<dbReference type="Proteomes" id="UP000321085">
    <property type="component" value="Unassembled WGS sequence"/>
</dbReference>
<accession>A0A512BVN1</accession>